<dbReference type="EMBL" id="CP045503">
    <property type="protein sequence ID" value="QPG59453.1"/>
    <property type="molecule type" value="Genomic_DNA"/>
</dbReference>
<dbReference type="SUPFAM" id="SSF52540">
    <property type="entry name" value="P-loop containing nucleoside triphosphate hydrolases"/>
    <property type="match status" value="1"/>
</dbReference>
<evidence type="ECO:0000313" key="5">
    <source>
        <dbReference type="EMBL" id="QPG59453.1"/>
    </source>
</evidence>
<dbReference type="Proteomes" id="UP000316416">
    <property type="component" value="Chromosome"/>
</dbReference>
<dbReference type="GO" id="GO:0005524">
    <property type="term" value="F:ATP binding"/>
    <property type="evidence" value="ECO:0007669"/>
    <property type="project" value="UniProtKB-KW"/>
</dbReference>
<keyword evidence="1" id="KW-0813">Transport</keyword>
<evidence type="ECO:0000259" key="4">
    <source>
        <dbReference type="PROSITE" id="PS50893"/>
    </source>
</evidence>
<dbReference type="CDD" id="cd03255">
    <property type="entry name" value="ABC_MJ0796_LolCDE_FtsE"/>
    <property type="match status" value="1"/>
</dbReference>
<evidence type="ECO:0000313" key="6">
    <source>
        <dbReference type="Proteomes" id="UP000316416"/>
    </source>
</evidence>
<dbReference type="SMART" id="SM00382">
    <property type="entry name" value="AAA"/>
    <property type="match status" value="1"/>
</dbReference>
<keyword evidence="3 5" id="KW-0067">ATP-binding</keyword>
<reference evidence="5" key="1">
    <citation type="submission" date="2021-07" db="EMBL/GenBank/DDBJ databases">
        <title>Shewanella sp. YLB-07 whole genome sequence.</title>
        <authorList>
            <person name="Yu L."/>
        </authorList>
    </citation>
    <scope>NUCLEOTIDE SEQUENCE</scope>
    <source>
        <strain evidence="5">YLB-08</strain>
    </source>
</reference>
<dbReference type="PROSITE" id="PS50893">
    <property type="entry name" value="ABC_TRANSPORTER_2"/>
    <property type="match status" value="1"/>
</dbReference>
<accession>A0ABX6VCB1</accession>
<dbReference type="InterPro" id="IPR015854">
    <property type="entry name" value="ABC_transpr_LolD-like"/>
</dbReference>
<dbReference type="InterPro" id="IPR027417">
    <property type="entry name" value="P-loop_NTPase"/>
</dbReference>
<dbReference type="InterPro" id="IPR017911">
    <property type="entry name" value="MacB-like_ATP-bd"/>
</dbReference>
<dbReference type="InterPro" id="IPR017871">
    <property type="entry name" value="ABC_transporter-like_CS"/>
</dbReference>
<evidence type="ECO:0000256" key="3">
    <source>
        <dbReference type="ARBA" id="ARBA00022840"/>
    </source>
</evidence>
<dbReference type="Pfam" id="PF00005">
    <property type="entry name" value="ABC_tran"/>
    <property type="match status" value="1"/>
</dbReference>
<sequence>MLSMKSISKVFKTDLVETHALRDFNLEVSEGEFVAVTGPSGSGKTTFLNIAGLLEGFTHGDYFLDGVNISNLSDNKSAAIRNEKIGFIFQGFNLIPDLNLAENVEVPLRYRGFSAKERKRRVQHALEQVGLAARMKHLPSQLSGGQQQRVAIARALAGEPRFLLADEPTGNLDSMMARQVMELLEDINKAGTTIIMVTHDAELARRAQRNIQIVDGQVCDFTMYQGGEGYQSGDVAKAGKPHLVVDADVNKRTDEQQAQTEQVAS</sequence>
<dbReference type="InterPro" id="IPR003439">
    <property type="entry name" value="ABC_transporter-like_ATP-bd"/>
</dbReference>
<protein>
    <submittedName>
        <fullName evidence="5">ABC transporter ATP-binding protein</fullName>
    </submittedName>
</protein>
<dbReference type="InterPro" id="IPR003593">
    <property type="entry name" value="AAA+_ATPase"/>
</dbReference>
<dbReference type="PANTHER" id="PTHR24220:SF648">
    <property type="entry name" value="ABC TRANSPORTER ATP-BINDING PROTEIN YTRE"/>
    <property type="match status" value="1"/>
</dbReference>
<evidence type="ECO:0000256" key="2">
    <source>
        <dbReference type="ARBA" id="ARBA00022741"/>
    </source>
</evidence>
<gene>
    <name evidence="5" type="ORF">FM038_020230</name>
</gene>
<evidence type="ECO:0000256" key="1">
    <source>
        <dbReference type="ARBA" id="ARBA00022448"/>
    </source>
</evidence>
<dbReference type="RefSeq" id="WP_142871456.1">
    <property type="nucleotide sequence ID" value="NZ_CP045503.2"/>
</dbReference>
<proteinExistence type="predicted"/>
<keyword evidence="2" id="KW-0547">Nucleotide-binding</keyword>
<keyword evidence="6" id="KW-1185">Reference proteome</keyword>
<dbReference type="Gene3D" id="3.40.50.300">
    <property type="entry name" value="P-loop containing nucleotide triphosphate hydrolases"/>
    <property type="match status" value="1"/>
</dbReference>
<dbReference type="PANTHER" id="PTHR24220">
    <property type="entry name" value="IMPORT ATP-BINDING PROTEIN"/>
    <property type="match status" value="1"/>
</dbReference>
<feature type="domain" description="ABC transporter" evidence="4">
    <location>
        <begin position="2"/>
        <end position="240"/>
    </location>
</feature>
<dbReference type="PROSITE" id="PS00211">
    <property type="entry name" value="ABC_TRANSPORTER_1"/>
    <property type="match status" value="1"/>
</dbReference>
<organism evidence="5 6">
    <name type="scientific">Shewanella eurypsychrophilus</name>
    <dbReference type="NCBI Taxonomy" id="2593656"/>
    <lineage>
        <taxon>Bacteria</taxon>
        <taxon>Pseudomonadati</taxon>
        <taxon>Pseudomonadota</taxon>
        <taxon>Gammaproteobacteria</taxon>
        <taxon>Alteromonadales</taxon>
        <taxon>Shewanellaceae</taxon>
        <taxon>Shewanella</taxon>
    </lineage>
</organism>
<name>A0ABX6VCB1_9GAMM</name>